<accession>A0AAQ3Q7P3</accession>
<dbReference type="Proteomes" id="UP001327560">
    <property type="component" value="Chromosome 3"/>
</dbReference>
<evidence type="ECO:0000256" key="2">
    <source>
        <dbReference type="ARBA" id="ARBA00022771"/>
    </source>
</evidence>
<gene>
    <name evidence="6" type="ORF">Cni_G09387</name>
</gene>
<dbReference type="InterPro" id="IPR018289">
    <property type="entry name" value="MULE_transposase_dom"/>
</dbReference>
<dbReference type="Pfam" id="PF10551">
    <property type="entry name" value="MULE"/>
    <property type="match status" value="1"/>
</dbReference>
<evidence type="ECO:0000313" key="7">
    <source>
        <dbReference type="Proteomes" id="UP001327560"/>
    </source>
</evidence>
<keyword evidence="7" id="KW-1185">Reference proteome</keyword>
<dbReference type="InterPro" id="IPR004332">
    <property type="entry name" value="Transposase_MuDR"/>
</dbReference>
<proteinExistence type="predicted"/>
<dbReference type="InterPro" id="IPR007527">
    <property type="entry name" value="Znf_SWIM"/>
</dbReference>
<reference evidence="6 7" key="1">
    <citation type="submission" date="2023-10" db="EMBL/GenBank/DDBJ databases">
        <title>Chromosome-scale genome assembly provides insights into flower coloration mechanisms of Canna indica.</title>
        <authorList>
            <person name="Li C."/>
        </authorList>
    </citation>
    <scope>NUCLEOTIDE SEQUENCE [LARGE SCALE GENOMIC DNA]</scope>
    <source>
        <tissue evidence="6">Flower</tissue>
    </source>
</reference>
<sequence>MGKDFKLQLGMEFTSTKEFKEVIQEYALLNGRALKFKKNDAKRVRVTCQGSCEFVALCSRVGKTNTFRLKTLVDKHMCNKVFNNKNARSSWVAEKVVDKVRGSSKTKLSEIIVEIQSKYSASISIHTAFNALKKTKNIMEGTAKEQYANLRRYLAEMLRASNHNTCKLQIERPQGSLQPIFQRLYMCFEGSKKGFLQGCRPFIGVDGCHLKTKYGGVLLVAVGRDANDQYFPLAFAVVESETKDSWKFLLELLLDDIGDVRTHRWVFMSDQQKGLLPVFDELLHGVEHRFCLRHLYNNFKKKFGAGLMMKTLMHGAANATFAGAHREKMEQIKAIYKEAYDWLEAIPKQAWCRSAFSFYPKCYVLMNNISEAFNSTILEARDKPIITMFEWIRSYLMCRAASHREKFTRYEGVVMPKIRRRLDKEIESSDNWFPKLSGEMILEVTHINLVEKFIVDLNKHTCTCNFWDLVGIPCRHAVASIFHKGFNLVDYVADCYKREAYHRYYNHMISPINGQNMWPKVEQEPLLPPIFKRRAGRPLKLRRREPDEPTDKVTKLKRVYTSTMCSKCHQYGHNARGCRIDRAPNPSVELPTNVYNMFFL</sequence>
<protein>
    <recommendedName>
        <fullName evidence="5">SWIM-type domain-containing protein</fullName>
    </recommendedName>
</protein>
<organism evidence="6 7">
    <name type="scientific">Canna indica</name>
    <name type="common">Indian-shot</name>
    <dbReference type="NCBI Taxonomy" id="4628"/>
    <lineage>
        <taxon>Eukaryota</taxon>
        <taxon>Viridiplantae</taxon>
        <taxon>Streptophyta</taxon>
        <taxon>Embryophyta</taxon>
        <taxon>Tracheophyta</taxon>
        <taxon>Spermatophyta</taxon>
        <taxon>Magnoliopsida</taxon>
        <taxon>Liliopsida</taxon>
        <taxon>Zingiberales</taxon>
        <taxon>Cannaceae</taxon>
        <taxon>Canna</taxon>
    </lineage>
</organism>
<keyword evidence="2 4" id="KW-0863">Zinc-finger</keyword>
<evidence type="ECO:0000256" key="4">
    <source>
        <dbReference type="PROSITE-ProRule" id="PRU00325"/>
    </source>
</evidence>
<keyword evidence="1" id="KW-0479">Metal-binding</keyword>
<evidence type="ECO:0000256" key="3">
    <source>
        <dbReference type="ARBA" id="ARBA00022833"/>
    </source>
</evidence>
<dbReference type="InterPro" id="IPR006564">
    <property type="entry name" value="Znf_PMZ"/>
</dbReference>
<dbReference type="EMBL" id="CP136892">
    <property type="protein sequence ID" value="WOL00674.1"/>
    <property type="molecule type" value="Genomic_DNA"/>
</dbReference>
<name>A0AAQ3Q7P3_9LILI</name>
<dbReference type="PANTHER" id="PTHR31973:SF187">
    <property type="entry name" value="MUTATOR TRANSPOSASE MUDRA PROTEIN"/>
    <property type="match status" value="1"/>
</dbReference>
<dbReference type="PROSITE" id="PS50966">
    <property type="entry name" value="ZF_SWIM"/>
    <property type="match status" value="1"/>
</dbReference>
<feature type="domain" description="SWIM-type" evidence="5">
    <location>
        <begin position="453"/>
        <end position="485"/>
    </location>
</feature>
<dbReference type="Pfam" id="PF04434">
    <property type="entry name" value="SWIM"/>
    <property type="match status" value="1"/>
</dbReference>
<dbReference type="SMART" id="SM00575">
    <property type="entry name" value="ZnF_PMZ"/>
    <property type="match status" value="1"/>
</dbReference>
<evidence type="ECO:0000313" key="6">
    <source>
        <dbReference type="EMBL" id="WOL00674.1"/>
    </source>
</evidence>
<evidence type="ECO:0000256" key="1">
    <source>
        <dbReference type="ARBA" id="ARBA00022723"/>
    </source>
</evidence>
<evidence type="ECO:0000259" key="5">
    <source>
        <dbReference type="PROSITE" id="PS50966"/>
    </source>
</evidence>
<dbReference type="Pfam" id="PF03108">
    <property type="entry name" value="DBD_Tnp_Mut"/>
    <property type="match status" value="1"/>
</dbReference>
<dbReference type="AlphaFoldDB" id="A0AAQ3Q7P3"/>
<dbReference type="GO" id="GO:0008270">
    <property type="term" value="F:zinc ion binding"/>
    <property type="evidence" value="ECO:0007669"/>
    <property type="project" value="UniProtKB-KW"/>
</dbReference>
<keyword evidence="3" id="KW-0862">Zinc</keyword>
<dbReference type="PANTHER" id="PTHR31973">
    <property type="entry name" value="POLYPROTEIN, PUTATIVE-RELATED"/>
    <property type="match status" value="1"/>
</dbReference>